<dbReference type="EMBL" id="LUWI01000035">
    <property type="protein sequence ID" value="KZU01792.1"/>
    <property type="molecule type" value="Genomic_DNA"/>
</dbReference>
<dbReference type="Proteomes" id="UP000076989">
    <property type="component" value="Unassembled WGS sequence"/>
</dbReference>
<organism evidence="2 5">
    <name type="scientific">Lactiplantibacillus plantarum</name>
    <name type="common">Lactobacillus plantarum</name>
    <dbReference type="NCBI Taxonomy" id="1590"/>
    <lineage>
        <taxon>Bacteria</taxon>
        <taxon>Bacillati</taxon>
        <taxon>Bacillota</taxon>
        <taxon>Bacilli</taxon>
        <taxon>Lactobacillales</taxon>
        <taxon>Lactobacillaceae</taxon>
        <taxon>Lactiplantibacillus</taxon>
    </lineage>
</organism>
<evidence type="ECO:0000313" key="4">
    <source>
        <dbReference type="Proteomes" id="UP000076872"/>
    </source>
</evidence>
<comment type="caution">
    <text evidence="2">The sequence shown here is derived from an EMBL/GenBank/DDBJ whole genome shotgun (WGS) entry which is preliminary data.</text>
</comment>
<protein>
    <submittedName>
        <fullName evidence="2">Uncharacterized protein</fullName>
    </submittedName>
</protein>
<evidence type="ECO:0000313" key="3">
    <source>
        <dbReference type="EMBL" id="KZV02095.1"/>
    </source>
</evidence>
<dbReference type="OMA" id="QYPFTIM"/>
<accession>A0A0G9GZA7</accession>
<evidence type="ECO:0000313" key="5">
    <source>
        <dbReference type="Proteomes" id="UP000076882"/>
    </source>
</evidence>
<dbReference type="InterPro" id="IPR029064">
    <property type="entry name" value="Ribosomal_eL30-like_sf"/>
</dbReference>
<dbReference type="Proteomes" id="UP000076882">
    <property type="component" value="Unassembled WGS sequence"/>
</dbReference>
<reference evidence="4 5" key="1">
    <citation type="submission" date="2016-03" db="EMBL/GenBank/DDBJ databases">
        <title>Comparative genomics of 54 Lactobacillus plantarum strains reveals genomic uncoupling from niche constraints.</title>
        <authorList>
            <person name="Martino M.E."/>
        </authorList>
    </citation>
    <scope>NUCLEOTIDE SEQUENCE [LARGE SCALE GENOMIC DNA]</scope>
    <source>
        <strain evidence="2 5">19.1</strain>
        <strain evidence="3 4">NAB2</strain>
        <strain evidence="1 6">Nizo2260</strain>
    </source>
</reference>
<dbReference type="EMBL" id="LUXM01000018">
    <property type="protein sequence ID" value="KZU96826.1"/>
    <property type="molecule type" value="Genomic_DNA"/>
</dbReference>
<dbReference type="KEGG" id="lpb:SH83_14860"/>
<dbReference type="RefSeq" id="WP_003642937.1">
    <property type="nucleotide sequence ID" value="NZ_AP028153.1"/>
</dbReference>
<sequence>MQGKRPDLDQRIQNAVFGLPLVRPDEQHRCLGTFYERIELRISFAEALKYNCSGVLQRLLKENSKYQLLINGQLDMDIMGQYIQSAKQNGVLFAIRNSQYYRADSNSAAVILCADHALNRDTVDVLERYPQLNKDV</sequence>
<proteinExistence type="predicted"/>
<dbReference type="GeneID" id="77216604"/>
<evidence type="ECO:0000313" key="6">
    <source>
        <dbReference type="Proteomes" id="UP000076989"/>
    </source>
</evidence>
<dbReference type="InterPro" id="IPR012543">
    <property type="entry name" value="DUF1694"/>
</dbReference>
<dbReference type="SUPFAM" id="SSF160515">
    <property type="entry name" value="YueI-like"/>
    <property type="match status" value="1"/>
</dbReference>
<gene>
    <name evidence="2" type="ORF">Lp19_0802</name>
    <name evidence="3" type="ORF">NAB2_2715</name>
    <name evidence="1" type="ORF">Nizo2260_2599</name>
</gene>
<dbReference type="PATRIC" id="fig|1590.142.peg.3168"/>
<dbReference type="PIRSF" id="PIRSF034303">
    <property type="entry name" value="DUF1694"/>
    <property type="match status" value="1"/>
</dbReference>
<dbReference type="Pfam" id="PF07997">
    <property type="entry name" value="DUF1694"/>
    <property type="match status" value="1"/>
</dbReference>
<dbReference type="Gene3D" id="3.30.1330.30">
    <property type="match status" value="1"/>
</dbReference>
<dbReference type="EMBL" id="LUXO01000033">
    <property type="protein sequence ID" value="KZV02095.1"/>
    <property type="molecule type" value="Genomic_DNA"/>
</dbReference>
<name>A0A0G9GZA7_LACPN</name>
<dbReference type="AlphaFoldDB" id="A0A0G9GZA7"/>
<dbReference type="Proteomes" id="UP000076872">
    <property type="component" value="Unassembled WGS sequence"/>
</dbReference>
<evidence type="ECO:0000313" key="1">
    <source>
        <dbReference type="EMBL" id="KZU01792.1"/>
    </source>
</evidence>
<evidence type="ECO:0000313" key="2">
    <source>
        <dbReference type="EMBL" id="KZU96826.1"/>
    </source>
</evidence>